<dbReference type="GO" id="GO:1990195">
    <property type="term" value="C:macrolide transmembrane transporter complex"/>
    <property type="evidence" value="ECO:0007669"/>
    <property type="project" value="InterPro"/>
</dbReference>
<dbReference type="InterPro" id="IPR058627">
    <property type="entry name" value="MdtA-like_C"/>
</dbReference>
<feature type="domain" description="Multidrug resistance protein MdtA-like beta-barrel" evidence="7">
    <location>
        <begin position="223"/>
        <end position="306"/>
    </location>
</feature>
<dbReference type="OrthoDB" id="9791520at2"/>
<feature type="coiled-coil region" evidence="5">
    <location>
        <begin position="146"/>
        <end position="180"/>
    </location>
</feature>
<evidence type="ECO:0000256" key="3">
    <source>
        <dbReference type="ARBA" id="ARBA00022448"/>
    </source>
</evidence>
<keyword evidence="3" id="KW-0813">Transport</keyword>
<dbReference type="InterPro" id="IPR030190">
    <property type="entry name" value="MacA_alpha-hairpin_sf"/>
</dbReference>
<gene>
    <name evidence="9" type="primary">macA</name>
    <name evidence="9" type="ORF">MSP8886_03375</name>
</gene>
<dbReference type="InterPro" id="IPR006143">
    <property type="entry name" value="RND_pump_MFP"/>
</dbReference>
<dbReference type="GO" id="GO:0030313">
    <property type="term" value="C:cell envelope"/>
    <property type="evidence" value="ECO:0007669"/>
    <property type="project" value="UniProtKB-SubCell"/>
</dbReference>
<dbReference type="InterPro" id="IPR058625">
    <property type="entry name" value="MdtA-like_BSH"/>
</dbReference>
<dbReference type="STRING" id="1792290.MSP8886_03375"/>
<evidence type="ECO:0000256" key="2">
    <source>
        <dbReference type="ARBA" id="ARBA00009477"/>
    </source>
</evidence>
<dbReference type="InterPro" id="IPR058626">
    <property type="entry name" value="MdtA-like_b-barrel"/>
</dbReference>
<dbReference type="PANTHER" id="PTHR30469">
    <property type="entry name" value="MULTIDRUG RESISTANCE PROTEIN MDTA"/>
    <property type="match status" value="1"/>
</dbReference>
<proteinExistence type="inferred from homology"/>
<dbReference type="AlphaFoldDB" id="A0A1A8TR89"/>
<accession>A0A1A8TR89</accession>
<evidence type="ECO:0000256" key="1">
    <source>
        <dbReference type="ARBA" id="ARBA00004236"/>
    </source>
</evidence>
<dbReference type="GO" id="GO:0015562">
    <property type="term" value="F:efflux transmembrane transporter activity"/>
    <property type="evidence" value="ECO:0007669"/>
    <property type="project" value="TreeGrafter"/>
</dbReference>
<protein>
    <submittedName>
        <fullName evidence="9">Macrolide export protein MacA</fullName>
    </submittedName>
</protein>
<evidence type="ECO:0000259" key="8">
    <source>
        <dbReference type="Pfam" id="PF25967"/>
    </source>
</evidence>
<feature type="domain" description="Multidrug resistance protein MdtA-like C-terminal permuted SH3" evidence="8">
    <location>
        <begin position="312"/>
        <end position="372"/>
    </location>
</feature>
<name>A0A1A8TR89_9GAMM</name>
<comment type="similarity">
    <text evidence="2">Belongs to the membrane fusion protein (MFP) (TC 8.A.1) family.</text>
</comment>
<dbReference type="GO" id="GO:1990961">
    <property type="term" value="P:xenobiotic detoxification by transmembrane export across the plasma membrane"/>
    <property type="evidence" value="ECO:0007669"/>
    <property type="project" value="InterPro"/>
</dbReference>
<dbReference type="Gene3D" id="2.40.420.20">
    <property type="match status" value="1"/>
</dbReference>
<dbReference type="NCBIfam" id="TIGR01730">
    <property type="entry name" value="RND_mfp"/>
    <property type="match status" value="1"/>
</dbReference>
<comment type="subcellular location">
    <subcellularLocation>
        <location evidence="1">Cell membrane</location>
    </subcellularLocation>
</comment>
<evidence type="ECO:0000259" key="7">
    <source>
        <dbReference type="Pfam" id="PF25944"/>
    </source>
</evidence>
<dbReference type="EMBL" id="FLOB01000009">
    <property type="protein sequence ID" value="SBS35399.1"/>
    <property type="molecule type" value="Genomic_DNA"/>
</dbReference>
<dbReference type="Gene3D" id="2.40.30.170">
    <property type="match status" value="1"/>
</dbReference>
<keyword evidence="4 5" id="KW-0175">Coiled coil</keyword>
<dbReference type="GO" id="GO:0019898">
    <property type="term" value="C:extrinsic component of membrane"/>
    <property type="evidence" value="ECO:0007669"/>
    <property type="project" value="InterPro"/>
</dbReference>
<dbReference type="Gene3D" id="2.40.50.100">
    <property type="match status" value="1"/>
</dbReference>
<feature type="domain" description="Multidrug resistance protein MdtA-like barrel-sandwich hybrid" evidence="6">
    <location>
        <begin position="61"/>
        <end position="216"/>
    </location>
</feature>
<evidence type="ECO:0000256" key="4">
    <source>
        <dbReference type="ARBA" id="ARBA00023054"/>
    </source>
</evidence>
<organism evidence="9 10">
    <name type="scientific">Marinomonas spartinae</name>
    <dbReference type="NCBI Taxonomy" id="1792290"/>
    <lineage>
        <taxon>Bacteria</taxon>
        <taxon>Pseudomonadati</taxon>
        <taxon>Pseudomonadota</taxon>
        <taxon>Gammaproteobacteria</taxon>
        <taxon>Oceanospirillales</taxon>
        <taxon>Oceanospirillaceae</taxon>
        <taxon>Marinomonas</taxon>
    </lineage>
</organism>
<evidence type="ECO:0000313" key="9">
    <source>
        <dbReference type="EMBL" id="SBS35399.1"/>
    </source>
</evidence>
<dbReference type="Pfam" id="PF25944">
    <property type="entry name" value="Beta-barrel_RND"/>
    <property type="match status" value="1"/>
</dbReference>
<dbReference type="RefSeq" id="WP_067018513.1">
    <property type="nucleotide sequence ID" value="NZ_FLOB01000009.1"/>
</dbReference>
<evidence type="ECO:0000313" key="10">
    <source>
        <dbReference type="Proteomes" id="UP000092544"/>
    </source>
</evidence>
<keyword evidence="10" id="KW-1185">Reference proteome</keyword>
<dbReference type="Pfam" id="PF25917">
    <property type="entry name" value="BSH_RND"/>
    <property type="match status" value="1"/>
</dbReference>
<evidence type="ECO:0000256" key="5">
    <source>
        <dbReference type="SAM" id="Coils"/>
    </source>
</evidence>
<reference evidence="9 10" key="1">
    <citation type="submission" date="2016-06" db="EMBL/GenBank/DDBJ databases">
        <authorList>
            <person name="Kjaerup R.B."/>
            <person name="Dalgaard T.S."/>
            <person name="Juul-Madsen H.R."/>
        </authorList>
    </citation>
    <scope>NUCLEOTIDE SEQUENCE [LARGE SCALE GENOMIC DNA]</scope>
    <source>
        <strain evidence="9 10">CECT 8886</strain>
    </source>
</reference>
<dbReference type="Gene3D" id="6.10.140.1990">
    <property type="match status" value="1"/>
</dbReference>
<evidence type="ECO:0000259" key="6">
    <source>
        <dbReference type="Pfam" id="PF25917"/>
    </source>
</evidence>
<dbReference type="PANTHER" id="PTHR30469:SF33">
    <property type="entry name" value="SLR1207 PROTEIN"/>
    <property type="match status" value="1"/>
</dbReference>
<dbReference type="GO" id="GO:1990281">
    <property type="term" value="C:efflux pump complex"/>
    <property type="evidence" value="ECO:0007669"/>
    <property type="project" value="TreeGrafter"/>
</dbReference>
<dbReference type="Proteomes" id="UP000092544">
    <property type="component" value="Unassembled WGS sequence"/>
</dbReference>
<dbReference type="Pfam" id="PF25967">
    <property type="entry name" value="RND-MFP_C"/>
    <property type="match status" value="1"/>
</dbReference>
<sequence>MSIHRRWVFIGSSIAAVIAVSVAFSSNLMQTSSANFLTATVTVGNLDQTVTALGRLQPKELVNVGAQVTGQVQRLHVVLGQKVKAGDLIAEIDAKPQQLALRNAEASVASLQAQKAARQATLVQAQLTYNRQKTLIAVDATARADVEAARAARDVVRAEIHSLQAQIDQARIQVETARIKLTYARITAPMDGVVVAVVTKQGQTLNSFQSAPTIVVLAKLNVMTVRAKIAEADVNKIHPGQSVWFTTLGQKHRYQAHIEQIEPAPKSIVKGETSTAQAIYYNALFDVPNSKGVLKPSMTAQVSVLVARERGVVLIPIAALGERIDDGYRVRVVNPETHQVVSRQVMIGTTTTNQAVVISGVKPGEQVVLGEAGSESNSSANLMGI</sequence>
<dbReference type="SUPFAM" id="SSF111369">
    <property type="entry name" value="HlyD-like secretion proteins"/>
    <property type="match status" value="1"/>
</dbReference>